<protein>
    <submittedName>
        <fullName evidence="1">Uncharacterized protein</fullName>
    </submittedName>
</protein>
<dbReference type="InterPro" id="IPR013762">
    <property type="entry name" value="Integrase-like_cat_sf"/>
</dbReference>
<evidence type="ECO:0000313" key="1">
    <source>
        <dbReference type="EMBL" id="CAL1702703.1"/>
    </source>
</evidence>
<evidence type="ECO:0000313" key="2">
    <source>
        <dbReference type="Proteomes" id="UP001497453"/>
    </source>
</evidence>
<proteinExistence type="predicted"/>
<reference evidence="2" key="1">
    <citation type="submission" date="2024-04" db="EMBL/GenBank/DDBJ databases">
        <authorList>
            <person name="Shaw F."/>
            <person name="Minotto A."/>
        </authorList>
    </citation>
    <scope>NUCLEOTIDE SEQUENCE [LARGE SCALE GENOMIC DNA]</scope>
</reference>
<keyword evidence="2" id="KW-1185">Reference proteome</keyword>
<accession>A0ABP1D6N0</accession>
<name>A0ABP1D6N0_9APHY</name>
<dbReference type="EMBL" id="OZ037945">
    <property type="protein sequence ID" value="CAL1702703.1"/>
    <property type="molecule type" value="Genomic_DNA"/>
</dbReference>
<dbReference type="Proteomes" id="UP001497453">
    <property type="component" value="Chromosome 2"/>
</dbReference>
<sequence length="120" mass="13159">MRSGGATFLAEQGTPPSLIQAAGRWTSDAWQAYIRKHPLLLNVFLFANRLLARPPIATTTPNTATAQLAVVVPSTYKNEDLQSMLLLLFKGYRSLASIPLELAHSRLKGTKSSAMTRLIH</sequence>
<gene>
    <name evidence="1" type="ORF">GFSPODELE1_LOCUS4178</name>
</gene>
<dbReference type="Gene3D" id="1.10.443.10">
    <property type="entry name" value="Intergrase catalytic core"/>
    <property type="match status" value="1"/>
</dbReference>
<organism evidence="1 2">
    <name type="scientific">Somion occarium</name>
    <dbReference type="NCBI Taxonomy" id="3059160"/>
    <lineage>
        <taxon>Eukaryota</taxon>
        <taxon>Fungi</taxon>
        <taxon>Dikarya</taxon>
        <taxon>Basidiomycota</taxon>
        <taxon>Agaricomycotina</taxon>
        <taxon>Agaricomycetes</taxon>
        <taxon>Polyporales</taxon>
        <taxon>Cerrenaceae</taxon>
        <taxon>Somion</taxon>
    </lineage>
</organism>